<evidence type="ECO:0000256" key="10">
    <source>
        <dbReference type="RuleBase" id="RU367032"/>
    </source>
</evidence>
<evidence type="ECO:0000256" key="3">
    <source>
        <dbReference type="ARBA" id="ARBA00022927"/>
    </source>
</evidence>
<keyword evidence="5 10" id="KW-0472">Membrane</keyword>
<evidence type="ECO:0000256" key="9">
    <source>
        <dbReference type="ARBA" id="ARBA00046271"/>
    </source>
</evidence>
<dbReference type="PANTHER" id="PTHR23058:SF0">
    <property type="entry name" value="PEROXISOMAL MEMBRANE PROTEIN PEX14"/>
    <property type="match status" value="1"/>
</dbReference>
<evidence type="ECO:0000256" key="6">
    <source>
        <dbReference type="ARBA" id="ARBA00023140"/>
    </source>
</evidence>
<dbReference type="InterPro" id="IPR006785">
    <property type="entry name" value="Pex14_N"/>
</dbReference>
<dbReference type="RefSeq" id="XP_066066752.1">
    <property type="nucleotide sequence ID" value="XM_066210655.1"/>
</dbReference>
<dbReference type="GO" id="GO:0016560">
    <property type="term" value="P:protein import into peroxisome matrix, docking"/>
    <property type="evidence" value="ECO:0007669"/>
    <property type="project" value="UniProtKB-UniRule"/>
</dbReference>
<reference evidence="13" key="2">
    <citation type="journal article" date="2022" name="Elife">
        <title>Obligate sexual reproduction of a homothallic fungus closely related to the Cryptococcus pathogenic species complex.</title>
        <authorList>
            <person name="Passer A.R."/>
            <person name="Clancey S.A."/>
            <person name="Shea T."/>
            <person name="David-Palma M."/>
            <person name="Averette A.F."/>
            <person name="Boekhout T."/>
            <person name="Porcel B.M."/>
            <person name="Nowrousian M."/>
            <person name="Cuomo C.A."/>
            <person name="Sun S."/>
            <person name="Heitman J."/>
            <person name="Coelho M.A."/>
        </authorList>
    </citation>
    <scope>NUCLEOTIDE SEQUENCE</scope>
    <source>
        <strain evidence="13">CBS 7841</strain>
    </source>
</reference>
<dbReference type="PANTHER" id="PTHR23058">
    <property type="entry name" value="PEROXISOMAL MEMBRANE PROTEIN PEX14"/>
    <property type="match status" value="1"/>
</dbReference>
<reference evidence="13" key="3">
    <citation type="submission" date="2024-01" db="EMBL/GenBank/DDBJ databases">
        <authorList>
            <person name="Coelho M.A."/>
            <person name="David-Palma M."/>
            <person name="Shea T."/>
            <person name="Sun S."/>
            <person name="Cuomo C.A."/>
            <person name="Heitman J."/>
        </authorList>
    </citation>
    <scope>NUCLEOTIDE SEQUENCE</scope>
    <source>
        <strain evidence="13">CBS 7841</strain>
    </source>
</reference>
<dbReference type="AlphaFoldDB" id="A0AAJ8JPI9"/>
<dbReference type="GO" id="GO:1990429">
    <property type="term" value="C:peroxisomal importomer complex"/>
    <property type="evidence" value="ECO:0007669"/>
    <property type="project" value="TreeGrafter"/>
</dbReference>
<dbReference type="InterPro" id="IPR025655">
    <property type="entry name" value="PEX14"/>
</dbReference>
<evidence type="ECO:0000256" key="5">
    <source>
        <dbReference type="ARBA" id="ARBA00023136"/>
    </source>
</evidence>
<accession>A0AAJ8JPI9</accession>
<dbReference type="InterPro" id="IPR036388">
    <property type="entry name" value="WH-like_DNA-bd_sf"/>
</dbReference>
<evidence type="ECO:0000256" key="11">
    <source>
        <dbReference type="SAM" id="MobiDB-lite"/>
    </source>
</evidence>
<dbReference type="EMBL" id="CP143784">
    <property type="protein sequence ID" value="WVN86052.1"/>
    <property type="molecule type" value="Genomic_DNA"/>
</dbReference>
<evidence type="ECO:0000256" key="8">
    <source>
        <dbReference type="ARBA" id="ARBA00029691"/>
    </source>
</evidence>
<feature type="domain" description="Peroxisome membrane anchor protein Pex14p N-terminal" evidence="12">
    <location>
        <begin position="5"/>
        <end position="48"/>
    </location>
</feature>
<dbReference type="KEGG" id="cdep:91085424"/>
<dbReference type="Gene3D" id="1.10.10.10">
    <property type="entry name" value="Winged helix-like DNA-binding domain superfamily/Winged helix DNA-binding domain"/>
    <property type="match status" value="1"/>
</dbReference>
<keyword evidence="4" id="KW-0811">Translocation</keyword>
<evidence type="ECO:0000259" key="12">
    <source>
        <dbReference type="Pfam" id="PF04695"/>
    </source>
</evidence>
<feature type="compositionally biased region" description="Low complexity" evidence="11">
    <location>
        <begin position="290"/>
        <end position="303"/>
    </location>
</feature>
<comment type="similarity">
    <text evidence="1 10">Belongs to the peroxin-14 family.</text>
</comment>
<evidence type="ECO:0000256" key="2">
    <source>
        <dbReference type="ARBA" id="ARBA00022448"/>
    </source>
</evidence>
<name>A0AAJ8JPI9_9TREE</name>
<keyword evidence="2 10" id="KW-0813">Transport</keyword>
<comment type="function">
    <text evidence="10">Component of the PEX13-PEX14 docking complex, a translocon channel that specifically mediates the import of peroxisomal cargo proteins bound to PEX5 receptor. The PEX13-PEX14 docking complex forms a large import pore which can be opened to a diameter of about 9 nm. Mechanistically, PEX5 receptor along with cargo proteins associates with the PEX14 subunit of the PEX13-PEX14 docking complex in the cytosol, leading to the insertion of the receptor into the organelle membrane with the concomitant translocation of the cargo into the peroxisome matrix.</text>
</comment>
<sequence length="323" mass="35045">MDTSRQELVSNAVLFLNDPKVQSSSLTSRIQFLESKGLTDPEIQQALQQANAETPGVAAFNGPIPERPRESAPKYGYTPVQGGYGQLVAPEPPKKDWRDMFIMAMISGGVVYGLATLARKYLVPHLRPPSTTAFQETSTSLTAQYDEATHLLSELTEQTTNMQKSLEDDKERVEVVVRDVEDALQSLRDGEERWRGEMRDIRGEVESVKELVPRMIEKHSQTQSSVLADLQAEIRSLKALLVSRQSQSVVSPSGSTHLNGSHSPTSTTAAANALLGPRQGKTSIPVWQMAPSASVGGSSTASGINSPDEKSNGEGEKQGGDDR</sequence>
<protein>
    <recommendedName>
        <fullName evidence="7 10">Peroxisomal membrane protein PEX14</fullName>
    </recommendedName>
    <alternativeName>
        <fullName evidence="8 10">Peroxin-14</fullName>
    </alternativeName>
</protein>
<feature type="region of interest" description="Disordered" evidence="11">
    <location>
        <begin position="288"/>
        <end position="323"/>
    </location>
</feature>
<keyword evidence="3 10" id="KW-0653">Protein transport</keyword>
<feature type="compositionally biased region" description="Polar residues" evidence="11">
    <location>
        <begin position="256"/>
        <end position="268"/>
    </location>
</feature>
<evidence type="ECO:0000313" key="14">
    <source>
        <dbReference type="Proteomes" id="UP000094043"/>
    </source>
</evidence>
<dbReference type="GO" id="GO:0005102">
    <property type="term" value="F:signaling receptor binding"/>
    <property type="evidence" value="ECO:0007669"/>
    <property type="project" value="TreeGrafter"/>
</dbReference>
<evidence type="ECO:0000256" key="4">
    <source>
        <dbReference type="ARBA" id="ARBA00023010"/>
    </source>
</evidence>
<reference evidence="13" key="1">
    <citation type="submission" date="2016-06" db="EMBL/GenBank/DDBJ databases">
        <authorList>
            <person name="Cuomo C."/>
            <person name="Litvintseva A."/>
            <person name="Heitman J."/>
            <person name="Chen Y."/>
            <person name="Sun S."/>
            <person name="Springer D."/>
            <person name="Dromer F."/>
            <person name="Young S."/>
            <person name="Zeng Q."/>
            <person name="Chapman S."/>
            <person name="Gujja S."/>
            <person name="Saif S."/>
            <person name="Birren B."/>
        </authorList>
    </citation>
    <scope>NUCLEOTIDE SEQUENCE</scope>
    <source>
        <strain evidence="13">CBS 7841</strain>
    </source>
</reference>
<gene>
    <name evidence="13" type="ORF">L203_101210</name>
</gene>
<organism evidence="13 14">
    <name type="scientific">Cryptococcus depauperatus CBS 7841</name>
    <dbReference type="NCBI Taxonomy" id="1295531"/>
    <lineage>
        <taxon>Eukaryota</taxon>
        <taxon>Fungi</taxon>
        <taxon>Dikarya</taxon>
        <taxon>Basidiomycota</taxon>
        <taxon>Agaricomycotina</taxon>
        <taxon>Tremellomycetes</taxon>
        <taxon>Tremellales</taxon>
        <taxon>Cryptococcaceae</taxon>
        <taxon>Cryptococcus</taxon>
    </lineage>
</organism>
<evidence type="ECO:0000256" key="7">
    <source>
        <dbReference type="ARBA" id="ARBA00029502"/>
    </source>
</evidence>
<feature type="compositionally biased region" description="Basic and acidic residues" evidence="11">
    <location>
        <begin position="307"/>
        <end position="323"/>
    </location>
</feature>
<proteinExistence type="inferred from homology"/>
<comment type="subcellular location">
    <subcellularLocation>
        <location evidence="9 10">Peroxisome membrane</location>
    </subcellularLocation>
</comment>
<dbReference type="Proteomes" id="UP000094043">
    <property type="component" value="Chromosome 1"/>
</dbReference>
<evidence type="ECO:0000313" key="13">
    <source>
        <dbReference type="EMBL" id="WVN86052.1"/>
    </source>
</evidence>
<evidence type="ECO:0000256" key="1">
    <source>
        <dbReference type="ARBA" id="ARBA00005443"/>
    </source>
</evidence>
<dbReference type="GO" id="GO:0005778">
    <property type="term" value="C:peroxisomal membrane"/>
    <property type="evidence" value="ECO:0007669"/>
    <property type="project" value="UniProtKB-SubCell"/>
</dbReference>
<feature type="region of interest" description="Disordered" evidence="11">
    <location>
        <begin position="248"/>
        <end position="268"/>
    </location>
</feature>
<keyword evidence="14" id="KW-1185">Reference proteome</keyword>
<dbReference type="Pfam" id="PF04695">
    <property type="entry name" value="Pex14_N"/>
    <property type="match status" value="1"/>
</dbReference>
<dbReference type="GeneID" id="91085424"/>
<keyword evidence="6 10" id="KW-0576">Peroxisome</keyword>